<feature type="transmembrane region" description="Helical" evidence="8">
    <location>
        <begin position="311"/>
        <end position="331"/>
    </location>
</feature>
<dbReference type="Pfam" id="PF00083">
    <property type="entry name" value="Sugar_tr"/>
    <property type="match status" value="1"/>
</dbReference>
<evidence type="ECO:0000256" key="8">
    <source>
        <dbReference type="SAM" id="Phobius"/>
    </source>
</evidence>
<feature type="region of interest" description="Disordered" evidence="7">
    <location>
        <begin position="514"/>
        <end position="555"/>
    </location>
</feature>
<feature type="transmembrane region" description="Helical" evidence="8">
    <location>
        <begin position="441"/>
        <end position="460"/>
    </location>
</feature>
<feature type="transmembrane region" description="Helical" evidence="8">
    <location>
        <begin position="120"/>
        <end position="140"/>
    </location>
</feature>
<dbReference type="GeneID" id="27328282"/>
<dbReference type="SUPFAM" id="SSF103473">
    <property type="entry name" value="MFS general substrate transporter"/>
    <property type="match status" value="1"/>
</dbReference>
<dbReference type="InterPro" id="IPR050360">
    <property type="entry name" value="MFS_Sugar_Transporters"/>
</dbReference>
<dbReference type="RefSeq" id="XP_016240840.1">
    <property type="nucleotide sequence ID" value="XM_016375564.1"/>
</dbReference>
<dbReference type="PROSITE" id="PS00217">
    <property type="entry name" value="SUGAR_TRANSPORT_2"/>
    <property type="match status" value="1"/>
</dbReference>
<dbReference type="GO" id="GO:0005351">
    <property type="term" value="F:carbohydrate:proton symporter activity"/>
    <property type="evidence" value="ECO:0007669"/>
    <property type="project" value="TreeGrafter"/>
</dbReference>
<dbReference type="InterPro" id="IPR005829">
    <property type="entry name" value="Sugar_transporter_CS"/>
</dbReference>
<dbReference type="GO" id="GO:0016020">
    <property type="term" value="C:membrane"/>
    <property type="evidence" value="ECO:0007669"/>
    <property type="project" value="UniProtKB-SubCell"/>
</dbReference>
<feature type="transmembrane region" description="Helical" evidence="8">
    <location>
        <begin position="369"/>
        <end position="394"/>
    </location>
</feature>
<keyword evidence="5 8" id="KW-1133">Transmembrane helix</keyword>
<dbReference type="PROSITE" id="PS50850">
    <property type="entry name" value="MFS"/>
    <property type="match status" value="1"/>
</dbReference>
<accession>A0A0D2CAM1</accession>
<evidence type="ECO:0000256" key="6">
    <source>
        <dbReference type="ARBA" id="ARBA00023136"/>
    </source>
</evidence>
<evidence type="ECO:0000256" key="2">
    <source>
        <dbReference type="ARBA" id="ARBA00010992"/>
    </source>
</evidence>
<keyword evidence="11" id="KW-1185">Reference proteome</keyword>
<evidence type="ECO:0000256" key="5">
    <source>
        <dbReference type="ARBA" id="ARBA00022989"/>
    </source>
</evidence>
<feature type="domain" description="Major facilitator superfamily (MFS) profile" evidence="9">
    <location>
        <begin position="17"/>
        <end position="466"/>
    </location>
</feature>
<dbReference type="PRINTS" id="PR00171">
    <property type="entry name" value="SUGRTRNSPORT"/>
</dbReference>
<dbReference type="InterPro" id="IPR020846">
    <property type="entry name" value="MFS_dom"/>
</dbReference>
<dbReference type="VEuPathDB" id="FungiDB:PV08_01199"/>
<dbReference type="InterPro" id="IPR005828">
    <property type="entry name" value="MFS_sugar_transport-like"/>
</dbReference>
<dbReference type="Proteomes" id="UP000053328">
    <property type="component" value="Unassembled WGS sequence"/>
</dbReference>
<keyword evidence="6 8" id="KW-0472">Membrane</keyword>
<feature type="transmembrane region" description="Helical" evidence="8">
    <location>
        <begin position="185"/>
        <end position="208"/>
    </location>
</feature>
<dbReference type="Gene3D" id="1.20.1250.20">
    <property type="entry name" value="MFS general substrate transporter like domains"/>
    <property type="match status" value="1"/>
</dbReference>
<dbReference type="InterPro" id="IPR003663">
    <property type="entry name" value="Sugar/inositol_transpt"/>
</dbReference>
<dbReference type="AlphaFoldDB" id="A0A0D2CAM1"/>
<keyword evidence="3" id="KW-0813">Transport</keyword>
<evidence type="ECO:0000256" key="7">
    <source>
        <dbReference type="SAM" id="MobiDB-lite"/>
    </source>
</evidence>
<evidence type="ECO:0000256" key="4">
    <source>
        <dbReference type="ARBA" id="ARBA00022692"/>
    </source>
</evidence>
<feature type="transmembrane region" description="Helical" evidence="8">
    <location>
        <begin position="87"/>
        <end position="108"/>
    </location>
</feature>
<evidence type="ECO:0000313" key="11">
    <source>
        <dbReference type="Proteomes" id="UP000053328"/>
    </source>
</evidence>
<feature type="transmembrane region" description="Helical" evidence="8">
    <location>
        <begin position="343"/>
        <end position="362"/>
    </location>
</feature>
<gene>
    <name evidence="10" type="ORF">PV08_01199</name>
</gene>
<comment type="similarity">
    <text evidence="2">Belongs to the major facilitator superfamily. Sugar transporter (TC 2.A.1.1) family.</text>
</comment>
<keyword evidence="4 8" id="KW-0812">Transmembrane</keyword>
<comment type="subcellular location">
    <subcellularLocation>
        <location evidence="1">Membrane</location>
        <topology evidence="1">Multi-pass membrane protein</topology>
    </subcellularLocation>
</comment>
<reference evidence="10 11" key="1">
    <citation type="submission" date="2015-01" db="EMBL/GenBank/DDBJ databases">
        <title>The Genome Sequence of Exophiala spinifera CBS89968.</title>
        <authorList>
            <consortium name="The Broad Institute Genomics Platform"/>
            <person name="Cuomo C."/>
            <person name="de Hoog S."/>
            <person name="Gorbushina A."/>
            <person name="Stielow B."/>
            <person name="Teixiera M."/>
            <person name="Abouelleil A."/>
            <person name="Chapman S.B."/>
            <person name="Priest M."/>
            <person name="Young S.K."/>
            <person name="Wortman J."/>
            <person name="Nusbaum C."/>
            <person name="Birren B."/>
        </authorList>
    </citation>
    <scope>NUCLEOTIDE SEQUENCE [LARGE SCALE GENOMIC DNA]</scope>
    <source>
        <strain evidence="10 11">CBS 89968</strain>
    </source>
</reference>
<feature type="transmembrane region" description="Helical" evidence="8">
    <location>
        <begin position="55"/>
        <end position="75"/>
    </location>
</feature>
<protein>
    <recommendedName>
        <fullName evidence="9">Major facilitator superfamily (MFS) profile domain-containing protein</fullName>
    </recommendedName>
</protein>
<dbReference type="EMBL" id="KN847492">
    <property type="protein sequence ID" value="KIW20624.1"/>
    <property type="molecule type" value="Genomic_DNA"/>
</dbReference>
<organism evidence="10 11">
    <name type="scientific">Exophiala spinifera</name>
    <dbReference type="NCBI Taxonomy" id="91928"/>
    <lineage>
        <taxon>Eukaryota</taxon>
        <taxon>Fungi</taxon>
        <taxon>Dikarya</taxon>
        <taxon>Ascomycota</taxon>
        <taxon>Pezizomycotina</taxon>
        <taxon>Eurotiomycetes</taxon>
        <taxon>Chaetothyriomycetidae</taxon>
        <taxon>Chaetothyriales</taxon>
        <taxon>Herpotrichiellaceae</taxon>
        <taxon>Exophiala</taxon>
    </lineage>
</organism>
<proteinExistence type="inferred from homology"/>
<evidence type="ECO:0000256" key="3">
    <source>
        <dbReference type="ARBA" id="ARBA00022448"/>
    </source>
</evidence>
<dbReference type="HOGENOM" id="CLU_001265_30_3_1"/>
<sequence length="555" mass="60502">MGAGFSMRRIMDKQTQVVLFSSTAIALYGYDQGMMSLINTNYHYLSTMGVASDSPLVGVIVSVYYLGCAVGAVLASKFADDKGRKPGIFACLATASLGNLLMFVAGMGNVGSDGALATMILGRIVMGFGVGGIDAVVPVYSSELQEDDSRGTALAQEFQANIFGLNMAFIMNVCITHSLGKFSEWAWRVPIVVMQVYPALLFAGASLLPETPRWCVLQDDTERAKRSIARVFGPEQVDDRIAELTKAHARELDEGMISYADMLVPGRSQFHPTVVTVMGQINQALTGYGAVSVYGPQIFELLGFPVVTAEYITLGNYVFYFIMMTGAWVLIDRVGRRRLMVHGALWLSVSFALLTLLGGLVYNRGTLSVPLLATGVPGIVFLYLATSVFGIGWLVPPWLIPTEIYPSTARAQGAAISVIVWGLANFAVTLLTPIMFNNLEYYLFLVFAATNALAGLWTYLYCPESGNRTFEENQDFFAEAKYERSWVVSRVKNGEYTVLPGRVDELEEEEVVDDEAVAGGGGGGGKKRKEKRKKLKIKRDAHQETEPLLGRASIS</sequence>
<evidence type="ECO:0000313" key="10">
    <source>
        <dbReference type="EMBL" id="KIW20624.1"/>
    </source>
</evidence>
<dbReference type="OrthoDB" id="2544694at2759"/>
<name>A0A0D2CAM1_9EURO</name>
<evidence type="ECO:0000259" key="9">
    <source>
        <dbReference type="PROSITE" id="PS50850"/>
    </source>
</evidence>
<feature type="transmembrane region" description="Helical" evidence="8">
    <location>
        <begin position="160"/>
        <end position="179"/>
    </location>
</feature>
<dbReference type="PANTHER" id="PTHR48022">
    <property type="entry name" value="PLASTIDIC GLUCOSE TRANSPORTER 4"/>
    <property type="match status" value="1"/>
</dbReference>
<dbReference type="InterPro" id="IPR036259">
    <property type="entry name" value="MFS_trans_sf"/>
</dbReference>
<dbReference type="PANTHER" id="PTHR48022:SF68">
    <property type="entry name" value="MAJOR FACILITATOR SUPERFAMILY (MFS) PROFILE DOMAIN-CONTAINING PROTEIN-RELATED"/>
    <property type="match status" value="1"/>
</dbReference>
<feature type="transmembrane region" description="Helical" evidence="8">
    <location>
        <begin position="414"/>
        <end position="434"/>
    </location>
</feature>
<evidence type="ECO:0000256" key="1">
    <source>
        <dbReference type="ARBA" id="ARBA00004141"/>
    </source>
</evidence>
<feature type="compositionally biased region" description="Basic residues" evidence="7">
    <location>
        <begin position="525"/>
        <end position="537"/>
    </location>
</feature>